<dbReference type="EMBL" id="MLCO01000358">
    <property type="protein sequence ID" value="ONG45273.1"/>
    <property type="molecule type" value="Genomic_DNA"/>
</dbReference>
<name>A0A1V2GV25_9PROT</name>
<dbReference type="InterPro" id="IPR029063">
    <property type="entry name" value="SAM-dependent_MTases_sf"/>
</dbReference>
<dbReference type="Gene3D" id="3.40.50.150">
    <property type="entry name" value="Vaccinia Virus protein VP39"/>
    <property type="match status" value="1"/>
</dbReference>
<dbReference type="RefSeq" id="WP_076960295.1">
    <property type="nucleotide sequence ID" value="NZ_MLCO01000358.1"/>
</dbReference>
<reference evidence="2 3" key="1">
    <citation type="submission" date="2016-10" db="EMBL/GenBank/DDBJ databases">
        <title>Draft Genome sequence of Roseomonas sp. strain M3.</title>
        <authorList>
            <person name="Subhash Y."/>
            <person name="Lee S."/>
        </authorList>
    </citation>
    <scope>NUCLEOTIDE SEQUENCE [LARGE SCALE GENOMIC DNA]</scope>
    <source>
        <strain evidence="2 3">M3</strain>
    </source>
</reference>
<sequence length="275" mass="30756">MNYRHAFHAGNFADCMKHALVVALIRRLAAKDSPFRVLDSHAGIGAYDLTGSEAERTGEWKRGVGRLLDISEGPLADWIALLKRAGFPPRYPGSPSLVRMLLRPRDRLVLCELHEEDHATLRTLFRGDPQTAVHKRDAWEALTALTPFAEKRGLVLVDPPFEVEGEFDRMAEALAAVAHRFRAGVQAHWYPIKHRTPVRAFHTALAESGVRDILALELWLREPTDPQRLNGCGLVVVNPPWKFEEEAEAILRALLDKLGDGEPGQGYAVTRIAEE</sequence>
<feature type="active site" description="Proton acceptor" evidence="1">
    <location>
        <position position="158"/>
    </location>
</feature>
<dbReference type="Pfam" id="PF04378">
    <property type="entry name" value="RsmJ"/>
    <property type="match status" value="1"/>
</dbReference>
<comment type="similarity">
    <text evidence="1">Belongs to the RlmJ family.</text>
</comment>
<dbReference type="HAMAP" id="MF_00934">
    <property type="entry name" value="23SrRNA_methyltr_J"/>
    <property type="match status" value="1"/>
</dbReference>
<proteinExistence type="inferred from homology"/>
<comment type="function">
    <text evidence="1">Specifically methylates the adenine in position 2030 of 23S rRNA.</text>
</comment>
<dbReference type="AlphaFoldDB" id="A0A1V2GV25"/>
<dbReference type="PANTHER" id="PTHR37426:SF1">
    <property type="entry name" value="RIBOSOMAL RNA LARGE SUBUNIT METHYLTRANSFERASE J"/>
    <property type="match status" value="1"/>
</dbReference>
<feature type="binding site" evidence="1">
    <location>
        <position position="158"/>
    </location>
    <ligand>
        <name>S-adenosyl-L-methionine</name>
        <dbReference type="ChEBI" id="CHEBI:59789"/>
    </ligand>
</feature>
<keyword evidence="1" id="KW-0698">rRNA processing</keyword>
<accession>A0A1V2GV25</accession>
<dbReference type="Proteomes" id="UP000188879">
    <property type="component" value="Unassembled WGS sequence"/>
</dbReference>
<dbReference type="EC" id="2.1.1.266" evidence="1"/>
<feature type="binding site" evidence="1">
    <location>
        <position position="112"/>
    </location>
    <ligand>
        <name>S-adenosyl-L-methionine</name>
        <dbReference type="ChEBI" id="CHEBI:59789"/>
    </ligand>
</feature>
<dbReference type="InterPro" id="IPR007473">
    <property type="entry name" value="RlmJ"/>
</dbReference>
<feature type="binding site" evidence="1">
    <location>
        <position position="41"/>
    </location>
    <ligand>
        <name>S-adenosyl-L-methionine</name>
        <dbReference type="ChEBI" id="CHEBI:59789"/>
    </ligand>
</feature>
<gene>
    <name evidence="1" type="primary">rlmJ</name>
    <name evidence="2" type="ORF">BKE38_26670</name>
</gene>
<protein>
    <recommendedName>
        <fullName evidence="1">Ribosomal RNA large subunit methyltransferase J</fullName>
        <ecNumber evidence="1">2.1.1.266</ecNumber>
    </recommendedName>
    <alternativeName>
        <fullName evidence="1">23S rRNA (adenine(2030)-N6)-methyltransferase</fullName>
    </alternativeName>
    <alternativeName>
        <fullName evidence="1">23S rRNA m6A2030 methyltransferase</fullName>
    </alternativeName>
</protein>
<evidence type="ECO:0000313" key="3">
    <source>
        <dbReference type="Proteomes" id="UP000188879"/>
    </source>
</evidence>
<comment type="catalytic activity">
    <reaction evidence="1">
        <text>adenosine(2030) in 23S rRNA + S-adenosyl-L-methionine = N(6)-methyladenosine(2030) in 23S rRNA + S-adenosyl-L-homocysteine + H(+)</text>
        <dbReference type="Rhea" id="RHEA:43736"/>
        <dbReference type="Rhea" id="RHEA-COMP:10668"/>
        <dbReference type="Rhea" id="RHEA-COMP:10669"/>
        <dbReference type="ChEBI" id="CHEBI:15378"/>
        <dbReference type="ChEBI" id="CHEBI:57856"/>
        <dbReference type="ChEBI" id="CHEBI:59789"/>
        <dbReference type="ChEBI" id="CHEBI:74411"/>
        <dbReference type="ChEBI" id="CHEBI:74449"/>
        <dbReference type="EC" id="2.1.1.266"/>
    </reaction>
</comment>
<keyword evidence="1" id="KW-0694">RNA-binding</keyword>
<keyword evidence="1 2" id="KW-0808">Transferase</keyword>
<comment type="subunit">
    <text evidence="1">Monomer.</text>
</comment>
<feature type="binding site" evidence="1">
    <location>
        <begin position="137"/>
        <end position="138"/>
    </location>
    <ligand>
        <name>S-adenosyl-L-methionine</name>
        <dbReference type="ChEBI" id="CHEBI:59789"/>
    </ligand>
</feature>
<dbReference type="PANTHER" id="PTHR37426">
    <property type="entry name" value="RIBOSOMAL RNA LARGE SUBUNIT METHYLTRANSFERASE J"/>
    <property type="match status" value="1"/>
</dbReference>
<keyword evidence="3" id="KW-1185">Reference proteome</keyword>
<comment type="caution">
    <text evidence="2">The sequence shown here is derived from an EMBL/GenBank/DDBJ whole genome shotgun (WGS) entry which is preliminary data.</text>
</comment>
<dbReference type="GO" id="GO:0070475">
    <property type="term" value="P:rRNA base methylation"/>
    <property type="evidence" value="ECO:0007669"/>
    <property type="project" value="UniProtKB-UniRule"/>
</dbReference>
<keyword evidence="1 2" id="KW-0489">Methyltransferase</keyword>
<dbReference type="OrthoDB" id="9791274at2"/>
<dbReference type="GO" id="GO:0005829">
    <property type="term" value="C:cytosol"/>
    <property type="evidence" value="ECO:0007669"/>
    <property type="project" value="TreeGrafter"/>
</dbReference>
<evidence type="ECO:0000313" key="2">
    <source>
        <dbReference type="EMBL" id="ONG45273.1"/>
    </source>
</evidence>
<organism evidence="2 3">
    <name type="scientific">Teichococcus deserti</name>
    <dbReference type="NCBI Taxonomy" id="1817963"/>
    <lineage>
        <taxon>Bacteria</taxon>
        <taxon>Pseudomonadati</taxon>
        <taxon>Pseudomonadota</taxon>
        <taxon>Alphaproteobacteria</taxon>
        <taxon>Acetobacterales</taxon>
        <taxon>Roseomonadaceae</taxon>
        <taxon>Roseomonas</taxon>
    </lineage>
</organism>
<dbReference type="SUPFAM" id="SSF53335">
    <property type="entry name" value="S-adenosyl-L-methionine-dependent methyltransferases"/>
    <property type="match status" value="1"/>
</dbReference>
<feature type="binding site" evidence="1">
    <location>
        <position position="94"/>
    </location>
    <ligand>
        <name>S-adenosyl-L-methionine</name>
        <dbReference type="ChEBI" id="CHEBI:59789"/>
    </ligand>
</feature>
<keyword evidence="1" id="KW-0949">S-adenosyl-L-methionine</keyword>
<feature type="site" description="Interaction with substrate rRNA" evidence="1">
    <location>
        <position position="3"/>
    </location>
</feature>
<feature type="binding site" evidence="1">
    <location>
        <position position="18"/>
    </location>
    <ligand>
        <name>S-adenosyl-L-methionine</name>
        <dbReference type="ChEBI" id="CHEBI:59789"/>
    </ligand>
</feature>
<dbReference type="GO" id="GO:0036307">
    <property type="term" value="F:23S rRNA (adenine(2030)-N(6))-methyltransferase activity"/>
    <property type="evidence" value="ECO:0007669"/>
    <property type="project" value="UniProtKB-UniRule"/>
</dbReference>
<dbReference type="GO" id="GO:0003723">
    <property type="term" value="F:RNA binding"/>
    <property type="evidence" value="ECO:0007669"/>
    <property type="project" value="UniProtKB-UniRule"/>
</dbReference>
<evidence type="ECO:0000256" key="1">
    <source>
        <dbReference type="HAMAP-Rule" id="MF_00934"/>
    </source>
</evidence>